<protein>
    <submittedName>
        <fullName evidence="3">MarR family transcriptional regulator</fullName>
    </submittedName>
</protein>
<keyword evidence="4" id="KW-1185">Reference proteome</keyword>
<dbReference type="PROSITE" id="PS50995">
    <property type="entry name" value="HTH_MARR_2"/>
    <property type="match status" value="1"/>
</dbReference>
<evidence type="ECO:0000313" key="3">
    <source>
        <dbReference type="EMBL" id="MVO78507.1"/>
    </source>
</evidence>
<dbReference type="EMBL" id="WQMS01000013">
    <property type="protein sequence ID" value="MVO78507.1"/>
    <property type="molecule type" value="Genomic_DNA"/>
</dbReference>
<accession>A0A6I4J2C5</accession>
<name>A0A6I4J2C5_9SPHN</name>
<gene>
    <name evidence="3" type="ORF">GON01_11255</name>
</gene>
<dbReference type="InterPro" id="IPR000835">
    <property type="entry name" value="HTH_MarR-typ"/>
</dbReference>
<evidence type="ECO:0000259" key="2">
    <source>
        <dbReference type="PROSITE" id="PS50995"/>
    </source>
</evidence>
<dbReference type="SUPFAM" id="SSF46785">
    <property type="entry name" value="Winged helix' DNA-binding domain"/>
    <property type="match status" value="1"/>
</dbReference>
<dbReference type="GO" id="GO:0006950">
    <property type="term" value="P:response to stress"/>
    <property type="evidence" value="ECO:0007669"/>
    <property type="project" value="TreeGrafter"/>
</dbReference>
<organism evidence="3 4">
    <name type="scientific">Sphingomonas horti</name>
    <dbReference type="NCBI Taxonomy" id="2682842"/>
    <lineage>
        <taxon>Bacteria</taxon>
        <taxon>Pseudomonadati</taxon>
        <taxon>Pseudomonadota</taxon>
        <taxon>Alphaproteobacteria</taxon>
        <taxon>Sphingomonadales</taxon>
        <taxon>Sphingomonadaceae</taxon>
        <taxon>Sphingomonas</taxon>
    </lineage>
</organism>
<sequence length="172" mass="18588">MAGERRGGERQRAGDPDRRGRDGVSHDRDALRAWLALLGTANAVKKGVDTRLRQRFGLSIARFDVLAALDRAGEDGLTAGGLTSRLKVTEGNTTQVTAPLVEAGLVERRPDPNDRRVAIFRLSPEGRALFAQMAAENRSWIDAAFAGLSTAEIARLRDLLGALQPPLHKEAA</sequence>
<dbReference type="InterPro" id="IPR036390">
    <property type="entry name" value="WH_DNA-bd_sf"/>
</dbReference>
<dbReference type="PANTHER" id="PTHR33164:SF43">
    <property type="entry name" value="HTH-TYPE TRANSCRIPTIONAL REPRESSOR YETL"/>
    <property type="match status" value="1"/>
</dbReference>
<dbReference type="PANTHER" id="PTHR33164">
    <property type="entry name" value="TRANSCRIPTIONAL REGULATOR, MARR FAMILY"/>
    <property type="match status" value="1"/>
</dbReference>
<dbReference type="Proteomes" id="UP000441389">
    <property type="component" value="Unassembled WGS sequence"/>
</dbReference>
<dbReference type="Gene3D" id="1.10.10.10">
    <property type="entry name" value="Winged helix-like DNA-binding domain superfamily/Winged helix DNA-binding domain"/>
    <property type="match status" value="1"/>
</dbReference>
<dbReference type="InterPro" id="IPR036388">
    <property type="entry name" value="WH-like_DNA-bd_sf"/>
</dbReference>
<dbReference type="InterPro" id="IPR039422">
    <property type="entry name" value="MarR/SlyA-like"/>
</dbReference>
<dbReference type="GO" id="GO:0003700">
    <property type="term" value="F:DNA-binding transcription factor activity"/>
    <property type="evidence" value="ECO:0007669"/>
    <property type="project" value="InterPro"/>
</dbReference>
<feature type="domain" description="HTH marR-type" evidence="2">
    <location>
        <begin position="30"/>
        <end position="165"/>
    </location>
</feature>
<dbReference type="SMART" id="SM00347">
    <property type="entry name" value="HTH_MARR"/>
    <property type="match status" value="1"/>
</dbReference>
<evidence type="ECO:0000256" key="1">
    <source>
        <dbReference type="SAM" id="MobiDB-lite"/>
    </source>
</evidence>
<comment type="caution">
    <text evidence="3">The sequence shown here is derived from an EMBL/GenBank/DDBJ whole genome shotgun (WGS) entry which is preliminary data.</text>
</comment>
<feature type="region of interest" description="Disordered" evidence="1">
    <location>
        <begin position="1"/>
        <end position="25"/>
    </location>
</feature>
<reference evidence="3 4" key="1">
    <citation type="submission" date="2019-12" db="EMBL/GenBank/DDBJ databases">
        <authorList>
            <person name="Huq M.A."/>
        </authorList>
    </citation>
    <scope>NUCLEOTIDE SEQUENCE [LARGE SCALE GENOMIC DNA]</scope>
    <source>
        <strain evidence="3 4">MAH-20</strain>
    </source>
</reference>
<proteinExistence type="predicted"/>
<dbReference type="AlphaFoldDB" id="A0A6I4J2C5"/>
<evidence type="ECO:0000313" key="4">
    <source>
        <dbReference type="Proteomes" id="UP000441389"/>
    </source>
</evidence>
<dbReference type="Pfam" id="PF12802">
    <property type="entry name" value="MarR_2"/>
    <property type="match status" value="1"/>
</dbReference>
<dbReference type="PRINTS" id="PR00598">
    <property type="entry name" value="HTHMARR"/>
</dbReference>